<comment type="cofactor">
    <cofactor evidence="1 8 10">
        <name>pyridoxal 5'-phosphate</name>
        <dbReference type="ChEBI" id="CHEBI:597326"/>
    </cofactor>
</comment>
<evidence type="ECO:0000256" key="1">
    <source>
        <dbReference type="ARBA" id="ARBA00001933"/>
    </source>
</evidence>
<comment type="caution">
    <text evidence="12">The sequence shown here is derived from an EMBL/GenBank/DDBJ whole genome shotgun (WGS) entry which is preliminary data.</text>
</comment>
<dbReference type="GO" id="GO:0004760">
    <property type="term" value="F:L-serine-pyruvate transaminase activity"/>
    <property type="evidence" value="ECO:0007669"/>
    <property type="project" value="TreeGrafter"/>
</dbReference>
<dbReference type="InterPro" id="IPR015422">
    <property type="entry name" value="PyrdxlP-dep_Trfase_small"/>
</dbReference>
<dbReference type="Proteomes" id="UP000320048">
    <property type="component" value="Unassembled WGS sequence"/>
</dbReference>
<name>A0A537JN87_9BACT</name>
<dbReference type="GO" id="GO:0019265">
    <property type="term" value="P:glycine biosynthetic process, by transamination of glyoxylate"/>
    <property type="evidence" value="ECO:0007669"/>
    <property type="project" value="TreeGrafter"/>
</dbReference>
<dbReference type="PIRSF" id="PIRSF000524">
    <property type="entry name" value="SPT"/>
    <property type="match status" value="1"/>
</dbReference>
<reference evidence="12 13" key="1">
    <citation type="journal article" date="2019" name="Nat. Microbiol.">
        <title>Mediterranean grassland soil C-N compound turnover is dependent on rainfall and depth, and is mediated by genomically divergent microorganisms.</title>
        <authorList>
            <person name="Diamond S."/>
            <person name="Andeer P.F."/>
            <person name="Li Z."/>
            <person name="Crits-Christoph A."/>
            <person name="Burstein D."/>
            <person name="Anantharaman K."/>
            <person name="Lane K.R."/>
            <person name="Thomas B.C."/>
            <person name="Pan C."/>
            <person name="Northen T.R."/>
            <person name="Banfield J.F."/>
        </authorList>
    </citation>
    <scope>NUCLEOTIDE SEQUENCE [LARGE SCALE GENOMIC DNA]</scope>
    <source>
        <strain evidence="12">NP_7</strain>
    </source>
</reference>
<comment type="similarity">
    <text evidence="2 9">Belongs to the class-V pyridoxal-phosphate-dependent aminotransferase family.</text>
</comment>
<evidence type="ECO:0000313" key="12">
    <source>
        <dbReference type="EMBL" id="TMI84997.1"/>
    </source>
</evidence>
<keyword evidence="4 8" id="KW-0663">Pyridoxal phosphate</keyword>
<dbReference type="Gene3D" id="3.40.640.10">
    <property type="entry name" value="Type I PLP-dependent aspartate aminotransferase-like (Major domain)"/>
    <property type="match status" value="1"/>
</dbReference>
<evidence type="ECO:0000256" key="3">
    <source>
        <dbReference type="ARBA" id="ARBA00011771"/>
    </source>
</evidence>
<dbReference type="EMBL" id="VBAO01000008">
    <property type="protein sequence ID" value="TMI84997.1"/>
    <property type="molecule type" value="Genomic_DNA"/>
</dbReference>
<dbReference type="AlphaFoldDB" id="A0A537JN87"/>
<dbReference type="FunFam" id="3.40.640.10:FF:000054">
    <property type="entry name" value="Serine--glyoxylate aminotransferase"/>
    <property type="match status" value="1"/>
</dbReference>
<protein>
    <recommendedName>
        <fullName evidence="6">Tritium exchange subunit</fullName>
    </recommendedName>
</protein>
<dbReference type="PANTHER" id="PTHR21152">
    <property type="entry name" value="AMINOTRANSFERASE CLASS V"/>
    <property type="match status" value="1"/>
</dbReference>
<dbReference type="InterPro" id="IPR024169">
    <property type="entry name" value="SP_NH2Trfase/AEP_transaminase"/>
</dbReference>
<feature type="modified residue" description="N6-(pyridoxal phosphate)lysine" evidence="8">
    <location>
        <position position="196"/>
    </location>
</feature>
<feature type="binding site" evidence="7">
    <location>
        <position position="341"/>
    </location>
    <ligand>
        <name>substrate</name>
    </ligand>
</feature>
<gene>
    <name evidence="12" type="ORF">E6H04_00265</name>
</gene>
<organism evidence="12 13">
    <name type="scientific">Candidatus Segetimicrobium genomatis</name>
    <dbReference type="NCBI Taxonomy" id="2569760"/>
    <lineage>
        <taxon>Bacteria</taxon>
        <taxon>Bacillati</taxon>
        <taxon>Candidatus Sysuimicrobiota</taxon>
        <taxon>Candidatus Sysuimicrobiia</taxon>
        <taxon>Candidatus Sysuimicrobiales</taxon>
        <taxon>Candidatus Segetimicrobiaceae</taxon>
        <taxon>Candidatus Segetimicrobium</taxon>
    </lineage>
</organism>
<evidence type="ECO:0000256" key="5">
    <source>
        <dbReference type="ARBA" id="ARBA00054899"/>
    </source>
</evidence>
<dbReference type="Gene3D" id="3.90.1150.10">
    <property type="entry name" value="Aspartate Aminotransferase, domain 1"/>
    <property type="match status" value="1"/>
</dbReference>
<evidence type="ECO:0000256" key="10">
    <source>
        <dbReference type="RuleBase" id="RU004504"/>
    </source>
</evidence>
<evidence type="ECO:0000256" key="6">
    <source>
        <dbReference type="ARBA" id="ARBA00079151"/>
    </source>
</evidence>
<evidence type="ECO:0000256" key="8">
    <source>
        <dbReference type="PIRSR" id="PIRSR000524-50"/>
    </source>
</evidence>
<dbReference type="InterPro" id="IPR015424">
    <property type="entry name" value="PyrdxlP-dep_Trfase"/>
</dbReference>
<evidence type="ECO:0000313" key="13">
    <source>
        <dbReference type="Proteomes" id="UP000320048"/>
    </source>
</evidence>
<dbReference type="PANTHER" id="PTHR21152:SF40">
    <property type="entry name" value="ALANINE--GLYOXYLATE AMINOTRANSFERASE"/>
    <property type="match status" value="1"/>
</dbReference>
<dbReference type="InterPro" id="IPR000192">
    <property type="entry name" value="Aminotrans_V_dom"/>
</dbReference>
<keyword evidence="12" id="KW-0032">Aminotransferase</keyword>
<evidence type="ECO:0000256" key="9">
    <source>
        <dbReference type="RuleBase" id="RU004075"/>
    </source>
</evidence>
<keyword evidence="12" id="KW-0808">Transferase</keyword>
<comment type="function">
    <text evidence="5">Soluble hydrogenase catalyzes both production and consumption of hydrogen from suitable artificial electron donors or acceptors. This subunit catalyzes the tritium-exchange activity.</text>
</comment>
<dbReference type="Pfam" id="PF00266">
    <property type="entry name" value="Aminotran_5"/>
    <property type="match status" value="1"/>
</dbReference>
<evidence type="ECO:0000256" key="2">
    <source>
        <dbReference type="ARBA" id="ARBA00009236"/>
    </source>
</evidence>
<evidence type="ECO:0000259" key="11">
    <source>
        <dbReference type="Pfam" id="PF00266"/>
    </source>
</evidence>
<evidence type="ECO:0000256" key="4">
    <source>
        <dbReference type="ARBA" id="ARBA00022898"/>
    </source>
</evidence>
<sequence length="397" mass="42368">MPGRHFLQIPGPTNVPDRILRAMDRPVPDHRGPGLPALVGEVLSGLKQVFQTTRGEIVLYPGSGTAAWEASLVNTVSPGERVLAFNIGHFSHLYADCARRLGVAVDEVDLPWGDGVPPHLVRERLAGDTAHAYRAVLVVHNETSTGVASDLRAIREAMRSAGHPALLLVDVVSALGSLDFRFDEWEVDVALTGTQKGLMLPPGMAILCAGPRAIEAGARSTAPRYYFDWRPVLEETRRGYFPYTPATLMLYGLREAVRMLLEEGLPTVFARHRRLAEAVRRGVTASGLSILCRDPALVSHSLTAVVVPAGADAEAVVRAAAQRLNLALGTGLGRLKGKAFRIGHLGSLNELEVIATMAGVEMACAASGIRVPLGAGVAACQRFLMESHVAAAQTAAR</sequence>
<dbReference type="PROSITE" id="PS00595">
    <property type="entry name" value="AA_TRANSFER_CLASS_5"/>
    <property type="match status" value="1"/>
</dbReference>
<comment type="subunit">
    <text evidence="3">Heterodimer of a large and a small subunit.</text>
</comment>
<dbReference type="InterPro" id="IPR020578">
    <property type="entry name" value="Aminotrans_V_PyrdxlP_BS"/>
</dbReference>
<dbReference type="GO" id="GO:0008453">
    <property type="term" value="F:alanine-glyoxylate transaminase activity"/>
    <property type="evidence" value="ECO:0007669"/>
    <property type="project" value="TreeGrafter"/>
</dbReference>
<evidence type="ECO:0000256" key="7">
    <source>
        <dbReference type="PIRSR" id="PIRSR000524-1"/>
    </source>
</evidence>
<proteinExistence type="inferred from homology"/>
<feature type="domain" description="Aminotransferase class V" evidence="11">
    <location>
        <begin position="45"/>
        <end position="331"/>
    </location>
</feature>
<dbReference type="InterPro" id="IPR015421">
    <property type="entry name" value="PyrdxlP-dep_Trfase_major"/>
</dbReference>
<dbReference type="SUPFAM" id="SSF53383">
    <property type="entry name" value="PLP-dependent transferases"/>
    <property type="match status" value="1"/>
</dbReference>
<accession>A0A537JN87</accession>